<dbReference type="InParanoid" id="M1CJJ2"/>
<reference evidence="1" key="2">
    <citation type="submission" date="2015-06" db="UniProtKB">
        <authorList>
            <consortium name="EnsemblPlants"/>
        </authorList>
    </citation>
    <scope>IDENTIFICATION</scope>
    <source>
        <strain evidence="1">DM1-3 516 R44</strain>
    </source>
</reference>
<name>M1CJJ2_SOLTU</name>
<dbReference type="PaxDb" id="4113-PGSC0003DMT400068821"/>
<dbReference type="EnsemblPlants" id="PGSC0003DMT400068821">
    <property type="protein sequence ID" value="PGSC0003DMT400068821"/>
    <property type="gene ID" value="PGSC0003DMG402026765"/>
</dbReference>
<protein>
    <submittedName>
        <fullName evidence="1">Uncharacterized protein</fullName>
    </submittedName>
</protein>
<dbReference type="Proteomes" id="UP000011115">
    <property type="component" value="Unassembled WGS sequence"/>
</dbReference>
<organism evidence="1 2">
    <name type="scientific">Solanum tuberosum</name>
    <name type="common">Potato</name>
    <dbReference type="NCBI Taxonomy" id="4113"/>
    <lineage>
        <taxon>Eukaryota</taxon>
        <taxon>Viridiplantae</taxon>
        <taxon>Streptophyta</taxon>
        <taxon>Embryophyta</taxon>
        <taxon>Tracheophyta</taxon>
        <taxon>Spermatophyta</taxon>
        <taxon>Magnoliopsida</taxon>
        <taxon>eudicotyledons</taxon>
        <taxon>Gunneridae</taxon>
        <taxon>Pentapetalae</taxon>
        <taxon>asterids</taxon>
        <taxon>lamiids</taxon>
        <taxon>Solanales</taxon>
        <taxon>Solanaceae</taxon>
        <taxon>Solanoideae</taxon>
        <taxon>Solaneae</taxon>
        <taxon>Solanum</taxon>
    </lineage>
</organism>
<dbReference type="AlphaFoldDB" id="M1CJJ2"/>
<reference evidence="2" key="1">
    <citation type="journal article" date="2011" name="Nature">
        <title>Genome sequence and analysis of the tuber crop potato.</title>
        <authorList>
            <consortium name="The Potato Genome Sequencing Consortium"/>
        </authorList>
    </citation>
    <scope>NUCLEOTIDE SEQUENCE [LARGE SCALE GENOMIC DNA]</scope>
    <source>
        <strain evidence="2">cv. DM1-3 516 R44</strain>
    </source>
</reference>
<dbReference type="HOGENOM" id="CLU_995383_0_0_1"/>
<evidence type="ECO:0000313" key="1">
    <source>
        <dbReference type="EnsemblPlants" id="PGSC0003DMT400068821"/>
    </source>
</evidence>
<sequence>MARPFIHPPLAPAKTESHQRLELPFQNRFTALAEYPRLPTRQPKLINLISAKPFDKGTSSGSSIQTKESYVMKAPDFFAQAVNPELTKPTISSPKEERFEFITSQDNLAEMSSMSSASASLMKLAPYSLSTNHHGHGDVLSSGALLGTRRLLEENNQALNKISANLSTFMRMTTAGTGSFPELEGDRSKSAMSIKHGFDCIGPDMHGRRKELKDSQLHAFLQGEEGNQQSCVSPLFLAICHNADLSVSPADDVWLQKRNPVETGASLLIENAQCSVWIIG</sequence>
<proteinExistence type="predicted"/>
<keyword evidence="2" id="KW-1185">Reference proteome</keyword>
<evidence type="ECO:0000313" key="2">
    <source>
        <dbReference type="Proteomes" id="UP000011115"/>
    </source>
</evidence>
<dbReference type="Gramene" id="PGSC0003DMT400068821">
    <property type="protein sequence ID" value="PGSC0003DMT400068821"/>
    <property type="gene ID" value="PGSC0003DMG402026765"/>
</dbReference>
<accession>M1CJJ2</accession>